<evidence type="ECO:0000313" key="2">
    <source>
        <dbReference type="EMBL" id="CAI6266150.1"/>
    </source>
</evidence>
<feature type="compositionally biased region" description="Pro residues" evidence="1">
    <location>
        <begin position="35"/>
        <end position="57"/>
    </location>
</feature>
<sequence>MLTPHLVSPLHAMPCQAQHPHPTPPQNPPKSFLPILPPPQTQPNPNPSTRGGPPPHPAIRITPTPTPNHEPHIPQFNASPFHIPLL</sequence>
<feature type="region of interest" description="Disordered" evidence="1">
    <location>
        <begin position="1"/>
        <end position="86"/>
    </location>
</feature>
<protein>
    <submittedName>
        <fullName evidence="2">Uncharacterized protein</fullName>
    </submittedName>
</protein>
<gene>
    <name evidence="2" type="ORF">PDIGIT_LOCUS1543</name>
</gene>
<comment type="caution">
    <text evidence="2">The sequence shown here is derived from an EMBL/GenBank/DDBJ whole genome shotgun (WGS) entry which is preliminary data.</text>
</comment>
<dbReference type="EMBL" id="CAOQHR010000001">
    <property type="protein sequence ID" value="CAI6266150.1"/>
    <property type="molecule type" value="Genomic_DNA"/>
</dbReference>
<organism evidence="2 3">
    <name type="scientific">Periconia digitata</name>
    <dbReference type="NCBI Taxonomy" id="1303443"/>
    <lineage>
        <taxon>Eukaryota</taxon>
        <taxon>Fungi</taxon>
        <taxon>Dikarya</taxon>
        <taxon>Ascomycota</taxon>
        <taxon>Pezizomycotina</taxon>
        <taxon>Dothideomycetes</taxon>
        <taxon>Pleosporomycetidae</taxon>
        <taxon>Pleosporales</taxon>
        <taxon>Massarineae</taxon>
        <taxon>Periconiaceae</taxon>
        <taxon>Periconia</taxon>
    </lineage>
</organism>
<evidence type="ECO:0000313" key="3">
    <source>
        <dbReference type="Proteomes" id="UP001152607"/>
    </source>
</evidence>
<evidence type="ECO:0000256" key="1">
    <source>
        <dbReference type="SAM" id="MobiDB-lite"/>
    </source>
</evidence>
<accession>A0A9W4U3U1</accession>
<keyword evidence="3" id="KW-1185">Reference proteome</keyword>
<reference evidence="2" key="1">
    <citation type="submission" date="2023-01" db="EMBL/GenBank/DDBJ databases">
        <authorList>
            <person name="Van Ghelder C."/>
            <person name="Rancurel C."/>
        </authorList>
    </citation>
    <scope>NUCLEOTIDE SEQUENCE</scope>
    <source>
        <strain evidence="2">CNCM I-4278</strain>
    </source>
</reference>
<dbReference type="Proteomes" id="UP001152607">
    <property type="component" value="Unassembled WGS sequence"/>
</dbReference>
<dbReference type="AlphaFoldDB" id="A0A9W4U3U1"/>
<name>A0A9W4U3U1_9PLEO</name>
<proteinExistence type="predicted"/>